<sequence>KEDLSGKKSTKRSSQQPLPYAAPLSPKFPKTKALASKEEWLTPEEIGKPKEEKLPEESKNSSLNSAHCLNPICRNLINIRTSNSRNFIQPLPGTSSSALVGNNFFAKISHHEVNRMQMQRKNEGI</sequence>
<evidence type="ECO:0000313" key="3">
    <source>
        <dbReference type="Proteomes" id="UP000007646"/>
    </source>
</evidence>
<feature type="region of interest" description="Disordered" evidence="1">
    <location>
        <begin position="1"/>
        <end position="65"/>
    </location>
</feature>
<organism evidence="2 3">
    <name type="scientific">Loxodonta africana</name>
    <name type="common">African elephant</name>
    <dbReference type="NCBI Taxonomy" id="9785"/>
    <lineage>
        <taxon>Eukaryota</taxon>
        <taxon>Metazoa</taxon>
        <taxon>Chordata</taxon>
        <taxon>Craniata</taxon>
        <taxon>Vertebrata</taxon>
        <taxon>Euteleostomi</taxon>
        <taxon>Mammalia</taxon>
        <taxon>Eutheria</taxon>
        <taxon>Afrotheria</taxon>
        <taxon>Proboscidea</taxon>
        <taxon>Elephantidae</taxon>
        <taxon>Loxodonta</taxon>
    </lineage>
</organism>
<dbReference type="Proteomes" id="UP000007646">
    <property type="component" value="Unassembled WGS sequence"/>
</dbReference>
<reference evidence="2 3" key="1">
    <citation type="submission" date="2009-06" db="EMBL/GenBank/DDBJ databases">
        <title>The Genome Sequence of Loxodonta africana (African elephant).</title>
        <authorList>
            <person name="Di Palma F."/>
            <person name="Heiman D."/>
            <person name="Young S."/>
            <person name="Johnson J."/>
            <person name="Lander E.S."/>
            <person name="Lindblad-Toh K."/>
        </authorList>
    </citation>
    <scope>NUCLEOTIDE SEQUENCE [LARGE SCALE GENOMIC DNA]</scope>
    <source>
        <strain evidence="2 3">Isolate ISIS603380</strain>
    </source>
</reference>
<dbReference type="eggNOG" id="KOG3766">
    <property type="taxonomic scope" value="Eukaryota"/>
</dbReference>
<proteinExistence type="predicted"/>
<dbReference type="InParanoid" id="G3T877"/>
<evidence type="ECO:0000256" key="1">
    <source>
        <dbReference type="SAM" id="MobiDB-lite"/>
    </source>
</evidence>
<evidence type="ECO:0000313" key="2">
    <source>
        <dbReference type="Ensembl" id="ENSLAFP00000009866.4"/>
    </source>
</evidence>
<accession>G3T877</accession>
<name>G3T877_LOXAF</name>
<dbReference type="AlphaFoldDB" id="G3T877"/>
<feature type="compositionally biased region" description="Basic and acidic residues" evidence="1">
    <location>
        <begin position="35"/>
        <end position="59"/>
    </location>
</feature>
<dbReference type="Ensembl" id="ENSLAFT00000011807.4">
    <property type="protein sequence ID" value="ENSLAFP00000009866.4"/>
    <property type="gene ID" value="ENSLAFG00000011808.4"/>
</dbReference>
<reference evidence="2" key="2">
    <citation type="submission" date="2025-08" db="UniProtKB">
        <authorList>
            <consortium name="Ensembl"/>
        </authorList>
    </citation>
    <scope>IDENTIFICATION</scope>
    <source>
        <strain evidence="2">Isolate ISIS603380</strain>
    </source>
</reference>
<dbReference type="HOGENOM" id="CLU_2009121_0_0_1"/>
<reference evidence="2" key="3">
    <citation type="submission" date="2025-09" db="UniProtKB">
        <authorList>
            <consortium name="Ensembl"/>
        </authorList>
    </citation>
    <scope>IDENTIFICATION</scope>
    <source>
        <strain evidence="2">Isolate ISIS603380</strain>
    </source>
</reference>
<dbReference type="STRING" id="9785.ENSLAFP00000009866"/>
<protein>
    <submittedName>
        <fullName evidence="2">Uncharacterized protein</fullName>
    </submittedName>
</protein>
<keyword evidence="3" id="KW-1185">Reference proteome</keyword>